<protein>
    <submittedName>
        <fullName evidence="2">Uncharacterized protein</fullName>
    </submittedName>
</protein>
<accession>A0A699Z1C2</accession>
<name>A0A699Z1C2_HAELA</name>
<organism evidence="2 3">
    <name type="scientific">Haematococcus lacustris</name>
    <name type="common">Green alga</name>
    <name type="synonym">Haematococcus pluvialis</name>
    <dbReference type="NCBI Taxonomy" id="44745"/>
    <lineage>
        <taxon>Eukaryota</taxon>
        <taxon>Viridiplantae</taxon>
        <taxon>Chlorophyta</taxon>
        <taxon>core chlorophytes</taxon>
        <taxon>Chlorophyceae</taxon>
        <taxon>CS clade</taxon>
        <taxon>Chlamydomonadales</taxon>
        <taxon>Haematococcaceae</taxon>
        <taxon>Haematococcus</taxon>
    </lineage>
</organism>
<evidence type="ECO:0000256" key="1">
    <source>
        <dbReference type="SAM" id="Phobius"/>
    </source>
</evidence>
<keyword evidence="1" id="KW-1133">Transmembrane helix</keyword>
<proteinExistence type="predicted"/>
<comment type="caution">
    <text evidence="2">The sequence shown here is derived from an EMBL/GenBank/DDBJ whole genome shotgun (WGS) entry which is preliminary data.</text>
</comment>
<dbReference type="EMBL" id="BLLF01000981">
    <property type="protein sequence ID" value="GFH16333.1"/>
    <property type="molecule type" value="Genomic_DNA"/>
</dbReference>
<keyword evidence="1" id="KW-0812">Transmembrane</keyword>
<keyword evidence="1" id="KW-0472">Membrane</keyword>
<evidence type="ECO:0000313" key="2">
    <source>
        <dbReference type="EMBL" id="GFH16333.1"/>
    </source>
</evidence>
<feature type="transmembrane region" description="Helical" evidence="1">
    <location>
        <begin position="46"/>
        <end position="70"/>
    </location>
</feature>
<reference evidence="2 3" key="1">
    <citation type="submission" date="2020-02" db="EMBL/GenBank/DDBJ databases">
        <title>Draft genome sequence of Haematococcus lacustris strain NIES-144.</title>
        <authorList>
            <person name="Morimoto D."/>
            <person name="Nakagawa S."/>
            <person name="Yoshida T."/>
            <person name="Sawayama S."/>
        </authorList>
    </citation>
    <scope>NUCLEOTIDE SEQUENCE [LARGE SCALE GENOMIC DNA]</scope>
    <source>
        <strain evidence="2 3">NIES-144</strain>
    </source>
</reference>
<feature type="non-terminal residue" evidence="2">
    <location>
        <position position="1"/>
    </location>
</feature>
<evidence type="ECO:0000313" key="3">
    <source>
        <dbReference type="Proteomes" id="UP000485058"/>
    </source>
</evidence>
<dbReference type="AlphaFoldDB" id="A0A699Z1C2"/>
<sequence>MHRFLRTPAEQQALLQLVGAVAAVAVERHCQVQQRRRRSEGVLPGWAISCSLLALALSCGSALLAAWVLFQLWDKAVLPLPQLL</sequence>
<gene>
    <name evidence="2" type="ORF">HaLaN_12730</name>
</gene>
<keyword evidence="3" id="KW-1185">Reference proteome</keyword>
<dbReference type="Proteomes" id="UP000485058">
    <property type="component" value="Unassembled WGS sequence"/>
</dbReference>